<sequence>MSEELVTDRLTRIETKLDLALTQHREELNDHETRIRKLERALWIAAGFAATAGGGVGAVISQIMGGA</sequence>
<keyword evidence="1" id="KW-1133">Transmembrane helix</keyword>
<proteinExistence type="predicted"/>
<evidence type="ECO:0008006" key="4">
    <source>
        <dbReference type="Google" id="ProtNLM"/>
    </source>
</evidence>
<accession>A0ABS8ZQ25</accession>
<gene>
    <name evidence="2" type="ORF">LWC34_38835</name>
</gene>
<reference evidence="2 3" key="1">
    <citation type="submission" date="2021-12" db="EMBL/GenBank/DDBJ databases">
        <title>Genome sequence of Kibdelosporangium philippinense ATCC 49844.</title>
        <authorList>
            <person name="Fedorov E.A."/>
            <person name="Omeragic M."/>
            <person name="Shalygina K.F."/>
            <person name="Maclea K.S."/>
        </authorList>
    </citation>
    <scope>NUCLEOTIDE SEQUENCE [LARGE SCALE GENOMIC DNA]</scope>
    <source>
        <strain evidence="2 3">ATCC 49844</strain>
    </source>
</reference>
<feature type="transmembrane region" description="Helical" evidence="1">
    <location>
        <begin position="41"/>
        <end position="64"/>
    </location>
</feature>
<evidence type="ECO:0000313" key="3">
    <source>
        <dbReference type="Proteomes" id="UP001521150"/>
    </source>
</evidence>
<keyword evidence="3" id="KW-1185">Reference proteome</keyword>
<dbReference type="Proteomes" id="UP001521150">
    <property type="component" value="Unassembled WGS sequence"/>
</dbReference>
<keyword evidence="1" id="KW-0472">Membrane</keyword>
<dbReference type="EMBL" id="JAJVCN010000003">
    <property type="protein sequence ID" value="MCE7008726.1"/>
    <property type="molecule type" value="Genomic_DNA"/>
</dbReference>
<name>A0ABS8ZQ25_9PSEU</name>
<evidence type="ECO:0000313" key="2">
    <source>
        <dbReference type="EMBL" id="MCE7008726.1"/>
    </source>
</evidence>
<evidence type="ECO:0000256" key="1">
    <source>
        <dbReference type="SAM" id="Phobius"/>
    </source>
</evidence>
<protein>
    <recommendedName>
        <fullName evidence="4">Hemolysin XhlA</fullName>
    </recommendedName>
</protein>
<organism evidence="2 3">
    <name type="scientific">Kibdelosporangium philippinense</name>
    <dbReference type="NCBI Taxonomy" id="211113"/>
    <lineage>
        <taxon>Bacteria</taxon>
        <taxon>Bacillati</taxon>
        <taxon>Actinomycetota</taxon>
        <taxon>Actinomycetes</taxon>
        <taxon>Pseudonocardiales</taxon>
        <taxon>Pseudonocardiaceae</taxon>
        <taxon>Kibdelosporangium</taxon>
    </lineage>
</organism>
<comment type="caution">
    <text evidence="2">The sequence shown here is derived from an EMBL/GenBank/DDBJ whole genome shotgun (WGS) entry which is preliminary data.</text>
</comment>
<keyword evidence="1" id="KW-0812">Transmembrane</keyword>
<dbReference type="RefSeq" id="WP_233730197.1">
    <property type="nucleotide sequence ID" value="NZ_JAJVCN010000003.1"/>
</dbReference>